<dbReference type="CDD" id="cd05791">
    <property type="entry name" value="S1_CSL4"/>
    <property type="match status" value="1"/>
</dbReference>
<reference evidence="8" key="2">
    <citation type="journal article" date="2024" name="Plant">
        <title>Genomic evolution and insights into agronomic trait innovations of Sesamum species.</title>
        <authorList>
            <person name="Miao H."/>
            <person name="Wang L."/>
            <person name="Qu L."/>
            <person name="Liu H."/>
            <person name="Sun Y."/>
            <person name="Le M."/>
            <person name="Wang Q."/>
            <person name="Wei S."/>
            <person name="Zheng Y."/>
            <person name="Lin W."/>
            <person name="Duan Y."/>
            <person name="Cao H."/>
            <person name="Xiong S."/>
            <person name="Wang X."/>
            <person name="Wei L."/>
            <person name="Li C."/>
            <person name="Ma Q."/>
            <person name="Ju M."/>
            <person name="Zhao R."/>
            <person name="Li G."/>
            <person name="Mu C."/>
            <person name="Tian Q."/>
            <person name="Mei H."/>
            <person name="Zhang T."/>
            <person name="Gao T."/>
            <person name="Zhang H."/>
        </authorList>
    </citation>
    <scope>NUCLEOTIDE SEQUENCE</scope>
    <source>
        <strain evidence="8">KEN1</strain>
    </source>
</reference>
<feature type="domain" description="Exosome complex component N-terminal" evidence="7">
    <location>
        <begin position="8"/>
        <end position="47"/>
    </location>
</feature>
<feature type="transmembrane region" description="Helical" evidence="5">
    <location>
        <begin position="337"/>
        <end position="359"/>
    </location>
</feature>
<dbReference type="GO" id="GO:0000176">
    <property type="term" value="C:nuclear exosome (RNase complex)"/>
    <property type="evidence" value="ECO:0007669"/>
    <property type="project" value="TreeGrafter"/>
</dbReference>
<dbReference type="SUPFAM" id="SSF50249">
    <property type="entry name" value="Nucleic acid-binding proteins"/>
    <property type="match status" value="1"/>
</dbReference>
<comment type="caution">
    <text evidence="8">The sequence shown here is derived from an EMBL/GenBank/DDBJ whole genome shotgun (WGS) entry which is preliminary data.</text>
</comment>
<sequence length="368" mass="39742">MGGEEEIFVTPGEVLGKATELKAGKGAYVSANDRTVYASLTGFRSITPPPEGSDDPRPTVEVKGHKAHGPVPEPGLVVIARLLVLGILGFALEKLWGVDRQMYEVTKVMAKMASADIMCVGPKSVREKFTGTIRQQDVRATEIDKVDMHSSFRPGDIVRAVVLSLGDARAYYLSTAKNELGVVSAESAADLPYIGLAAYFVEWIVKDCFVLPADYFQQLPRDLRLDCGEELGETLLNISRAWEAADTSTSANLVSKLPLLAGSLTSKSKSGGSSPWVSMVKVNYKMYGLERFGFSLDMMIAKVMNRTGKLLSARPVAEVATEEPKQENRVLKSLRGALLALFYSSTILSAFATVGLVLLGGQLKSKGN</sequence>
<keyword evidence="5" id="KW-0472">Membrane</keyword>
<comment type="subcellular location">
    <subcellularLocation>
        <location evidence="1">Nucleus</location>
        <location evidence="1">Nucleolus</location>
    </subcellularLocation>
</comment>
<evidence type="ECO:0000313" key="8">
    <source>
        <dbReference type="EMBL" id="KAL0402550.1"/>
    </source>
</evidence>
<evidence type="ECO:0000256" key="1">
    <source>
        <dbReference type="ARBA" id="ARBA00004604"/>
    </source>
</evidence>
<keyword evidence="5" id="KW-0812">Transmembrane</keyword>
<accession>A0AAW2TC60</accession>
<dbReference type="Gene3D" id="2.40.50.140">
    <property type="entry name" value="Nucleic acid-binding proteins"/>
    <property type="match status" value="1"/>
</dbReference>
<feature type="region of interest" description="Disordered" evidence="4">
    <location>
        <begin position="42"/>
        <end position="67"/>
    </location>
</feature>
<protein>
    <submittedName>
        <fullName evidence="8">Exosome complex component CSL4</fullName>
    </submittedName>
</protein>
<name>A0AAW2TC60_9LAMI</name>
<dbReference type="EMBL" id="JACGWN010000015">
    <property type="protein sequence ID" value="KAL0402550.1"/>
    <property type="molecule type" value="Genomic_DNA"/>
</dbReference>
<evidence type="ECO:0000256" key="4">
    <source>
        <dbReference type="SAM" id="MobiDB-lite"/>
    </source>
</evidence>
<dbReference type="GO" id="GO:0006396">
    <property type="term" value="P:RNA processing"/>
    <property type="evidence" value="ECO:0007669"/>
    <property type="project" value="InterPro"/>
</dbReference>
<dbReference type="InterPro" id="IPR025721">
    <property type="entry name" value="Exosome_cplx_N_dom"/>
</dbReference>
<evidence type="ECO:0000256" key="3">
    <source>
        <dbReference type="ARBA" id="ARBA00022835"/>
    </source>
</evidence>
<evidence type="ECO:0000256" key="5">
    <source>
        <dbReference type="SAM" id="Phobius"/>
    </source>
</evidence>
<dbReference type="InterPro" id="IPR039771">
    <property type="entry name" value="Csl4"/>
</dbReference>
<dbReference type="AlphaFoldDB" id="A0AAW2TC60"/>
<organism evidence="8">
    <name type="scientific">Sesamum latifolium</name>
    <dbReference type="NCBI Taxonomy" id="2727402"/>
    <lineage>
        <taxon>Eukaryota</taxon>
        <taxon>Viridiplantae</taxon>
        <taxon>Streptophyta</taxon>
        <taxon>Embryophyta</taxon>
        <taxon>Tracheophyta</taxon>
        <taxon>Spermatophyta</taxon>
        <taxon>Magnoliopsida</taxon>
        <taxon>eudicotyledons</taxon>
        <taxon>Gunneridae</taxon>
        <taxon>Pentapetalae</taxon>
        <taxon>asterids</taxon>
        <taxon>lamiids</taxon>
        <taxon>Lamiales</taxon>
        <taxon>Pedaliaceae</taxon>
        <taxon>Sesamum</taxon>
    </lineage>
</organism>
<feature type="domain" description="Exosome complex component CSL4 C-terminal" evidence="6">
    <location>
        <begin position="120"/>
        <end position="165"/>
    </location>
</feature>
<dbReference type="Pfam" id="PF14382">
    <property type="entry name" value="ECR1_N"/>
    <property type="match status" value="1"/>
</dbReference>
<dbReference type="GO" id="GO:0005737">
    <property type="term" value="C:cytoplasm"/>
    <property type="evidence" value="ECO:0007669"/>
    <property type="project" value="TreeGrafter"/>
</dbReference>
<evidence type="ECO:0000259" key="6">
    <source>
        <dbReference type="Pfam" id="PF10447"/>
    </source>
</evidence>
<keyword evidence="3" id="KW-0271">Exosome</keyword>
<proteinExistence type="predicted"/>
<dbReference type="PANTHER" id="PTHR12686">
    <property type="entry name" value="3'-5' EXORIBONUCLEASE CSL4-RELATED"/>
    <property type="match status" value="1"/>
</dbReference>
<dbReference type="InterPro" id="IPR012340">
    <property type="entry name" value="NA-bd_OB-fold"/>
</dbReference>
<keyword evidence="5" id="KW-1133">Transmembrane helix</keyword>
<evidence type="ECO:0000259" key="7">
    <source>
        <dbReference type="Pfam" id="PF14382"/>
    </source>
</evidence>
<dbReference type="InterPro" id="IPR019495">
    <property type="entry name" value="EXOSC1_C"/>
</dbReference>
<reference evidence="8" key="1">
    <citation type="submission" date="2020-06" db="EMBL/GenBank/DDBJ databases">
        <authorList>
            <person name="Li T."/>
            <person name="Hu X."/>
            <person name="Zhang T."/>
            <person name="Song X."/>
            <person name="Zhang H."/>
            <person name="Dai N."/>
            <person name="Sheng W."/>
            <person name="Hou X."/>
            <person name="Wei L."/>
        </authorList>
    </citation>
    <scope>NUCLEOTIDE SEQUENCE</scope>
    <source>
        <strain evidence="8">KEN1</strain>
        <tissue evidence="8">Leaf</tissue>
    </source>
</reference>
<feature type="compositionally biased region" description="Basic and acidic residues" evidence="4">
    <location>
        <begin position="54"/>
        <end position="64"/>
    </location>
</feature>
<dbReference type="PANTHER" id="PTHR12686:SF8">
    <property type="entry name" value="EXOSOME COMPLEX COMPONENT CSL4"/>
    <property type="match status" value="1"/>
</dbReference>
<evidence type="ECO:0000256" key="2">
    <source>
        <dbReference type="ARBA" id="ARBA00022490"/>
    </source>
</evidence>
<keyword evidence="2" id="KW-0963">Cytoplasm</keyword>
<dbReference type="GO" id="GO:0003723">
    <property type="term" value="F:RNA binding"/>
    <property type="evidence" value="ECO:0007669"/>
    <property type="project" value="InterPro"/>
</dbReference>
<dbReference type="GO" id="GO:0005730">
    <property type="term" value="C:nucleolus"/>
    <property type="evidence" value="ECO:0007669"/>
    <property type="project" value="UniProtKB-SubCell"/>
</dbReference>
<dbReference type="Pfam" id="PF10447">
    <property type="entry name" value="EXOSC1"/>
    <property type="match status" value="1"/>
</dbReference>
<dbReference type="Gene3D" id="2.40.50.100">
    <property type="match status" value="1"/>
</dbReference>
<gene>
    <name evidence="8" type="ORF">Slati_4284900</name>
</gene>